<dbReference type="AlphaFoldDB" id="A0AAW2EEA3"/>
<proteinExistence type="predicted"/>
<protein>
    <submittedName>
        <fullName evidence="1">Uncharacterized protein</fullName>
    </submittedName>
</protein>
<reference evidence="1 2" key="1">
    <citation type="submission" date="2023-03" db="EMBL/GenBank/DDBJ databases">
        <title>High recombination rates correlate with genetic variation in Cardiocondyla obscurior ants.</title>
        <authorList>
            <person name="Errbii M."/>
        </authorList>
    </citation>
    <scope>NUCLEOTIDE SEQUENCE [LARGE SCALE GENOMIC DNA]</scope>
    <source>
        <strain evidence="1">Alpha-2009</strain>
        <tissue evidence="1">Whole body</tissue>
    </source>
</reference>
<evidence type="ECO:0000313" key="2">
    <source>
        <dbReference type="Proteomes" id="UP001430953"/>
    </source>
</evidence>
<dbReference type="Proteomes" id="UP001430953">
    <property type="component" value="Unassembled WGS sequence"/>
</dbReference>
<evidence type="ECO:0000313" key="1">
    <source>
        <dbReference type="EMBL" id="KAL0102043.1"/>
    </source>
</evidence>
<keyword evidence="2" id="KW-1185">Reference proteome</keyword>
<sequence length="141" mass="16595">MRVFSNRRATVLCDISIVERNKCPLVVYNSQFSGRHVRLKFRIRGIKINARKEIFILRILHVSVKKFLGKKKKKRWIERDERNCTYVRRVQTGAAAITRSSHLIVASNEFQTHPGALARSYYHPRMKCTRASNTRPRLNRT</sequence>
<gene>
    <name evidence="1" type="ORF">PUN28_018532</name>
</gene>
<dbReference type="EMBL" id="JADYXP020000023">
    <property type="protein sequence ID" value="KAL0102043.1"/>
    <property type="molecule type" value="Genomic_DNA"/>
</dbReference>
<organism evidence="1 2">
    <name type="scientific">Cardiocondyla obscurior</name>
    <dbReference type="NCBI Taxonomy" id="286306"/>
    <lineage>
        <taxon>Eukaryota</taxon>
        <taxon>Metazoa</taxon>
        <taxon>Ecdysozoa</taxon>
        <taxon>Arthropoda</taxon>
        <taxon>Hexapoda</taxon>
        <taxon>Insecta</taxon>
        <taxon>Pterygota</taxon>
        <taxon>Neoptera</taxon>
        <taxon>Endopterygota</taxon>
        <taxon>Hymenoptera</taxon>
        <taxon>Apocrita</taxon>
        <taxon>Aculeata</taxon>
        <taxon>Formicoidea</taxon>
        <taxon>Formicidae</taxon>
        <taxon>Myrmicinae</taxon>
        <taxon>Cardiocondyla</taxon>
    </lineage>
</organism>
<name>A0AAW2EEA3_9HYME</name>
<comment type="caution">
    <text evidence="1">The sequence shown here is derived from an EMBL/GenBank/DDBJ whole genome shotgun (WGS) entry which is preliminary data.</text>
</comment>
<accession>A0AAW2EEA3</accession>